<evidence type="ECO:0000259" key="4">
    <source>
        <dbReference type="PROSITE" id="PS51987"/>
    </source>
</evidence>
<organism evidence="5 6">
    <name type="scientific">Candidatus Legionella polyplacis</name>
    <dbReference type="NCBI Taxonomy" id="2005262"/>
    <lineage>
        <taxon>Bacteria</taxon>
        <taxon>Pseudomonadati</taxon>
        <taxon>Pseudomonadota</taxon>
        <taxon>Gammaproteobacteria</taxon>
        <taxon>Legionellales</taxon>
        <taxon>Legionellaceae</taxon>
        <taxon>Legionella</taxon>
    </lineage>
</organism>
<dbReference type="InterPro" id="IPR008147">
    <property type="entry name" value="Gln_synt_N"/>
</dbReference>
<dbReference type="SUPFAM" id="SSF55931">
    <property type="entry name" value="Glutamine synthetase/guanido kinase"/>
    <property type="match status" value="1"/>
</dbReference>
<evidence type="ECO:0000313" key="6">
    <source>
        <dbReference type="Proteomes" id="UP001360424"/>
    </source>
</evidence>
<dbReference type="SMART" id="SM01230">
    <property type="entry name" value="Gln-synt_C"/>
    <property type="match status" value="1"/>
</dbReference>
<dbReference type="RefSeq" id="WP_338521367.1">
    <property type="nucleotide sequence ID" value="NZ_CP135136.1"/>
</dbReference>
<dbReference type="PROSITE" id="PS51987">
    <property type="entry name" value="GS_CATALYTIC"/>
    <property type="match status" value="1"/>
</dbReference>
<dbReference type="SUPFAM" id="SSF54368">
    <property type="entry name" value="Glutamine synthetase, N-terminal domain"/>
    <property type="match status" value="1"/>
</dbReference>
<evidence type="ECO:0000256" key="3">
    <source>
        <dbReference type="RuleBase" id="RU000384"/>
    </source>
</evidence>
<dbReference type="Pfam" id="PF03951">
    <property type="entry name" value="Gln-synt_N"/>
    <property type="match status" value="1"/>
</dbReference>
<dbReference type="Proteomes" id="UP001360424">
    <property type="component" value="Chromosome"/>
</dbReference>
<dbReference type="Gene3D" id="3.10.20.70">
    <property type="entry name" value="Glutamine synthetase, N-terminal domain"/>
    <property type="match status" value="1"/>
</dbReference>
<protein>
    <submittedName>
        <fullName evidence="5">Glutamine synthetase beta-grasp domain-containing protein</fullName>
    </submittedName>
</protein>
<proteinExistence type="inferred from homology"/>
<dbReference type="PANTHER" id="PTHR43407:SF2">
    <property type="entry name" value="GLUTAMINE SYNTHETASE"/>
    <property type="match status" value="1"/>
</dbReference>
<comment type="similarity">
    <text evidence="1 2 3">Belongs to the glutamine synthetase family.</text>
</comment>
<dbReference type="Gene3D" id="3.30.590.10">
    <property type="entry name" value="Glutamine synthetase/guanido kinase, catalytic domain"/>
    <property type="match status" value="1"/>
</dbReference>
<evidence type="ECO:0000256" key="1">
    <source>
        <dbReference type="ARBA" id="ARBA00009897"/>
    </source>
</evidence>
<dbReference type="InterPro" id="IPR008146">
    <property type="entry name" value="Gln_synth_cat_dom"/>
</dbReference>
<gene>
    <name evidence="5" type="ORF">RQL38_01930</name>
</gene>
<name>A0ABZ2H165_9GAMM</name>
<feature type="domain" description="GS catalytic" evidence="4">
    <location>
        <begin position="107"/>
        <end position="479"/>
    </location>
</feature>
<sequence>MDNNIENLENFIKKQDIKFVNLKFIDFFGKDNGILIASEFINKNFINSGKIISGSLLNQYLKSDYKEYKLIPDINHFWIDPFSQDNTVIIYCDIFDFENNTYLYCDFRSLAKRAESYINTNGFANKVIFKVSPNFFLFDDVLWKTEMNGVFYQVNSKVLDWKVSGRFEENYVFSLDEMFNKDTTGLSIDFSKDICSTMSNTLCSIGIPIEMHYSNKFNSNQCVLTMQNNSLLNQSDFFQIVKYIVHNVSHNYGKTSTFMPYPVVGIKDNIMYCSHFLVKDNVNLFFLKKNFNSSLNKDNIFFYYLSGIIKHIRALQAFTMPSVNSYKGIKSNANKSIFISCYYLEKKEQSYCKFYLTSKNRYYQINICFMDSMINPYLAFSAIVMAGIDGVLNKIYYSTILDQYILSQESKNRFYINNIILCNSLEESIQSLKNDFNFLLNGNVFSKKFIQDYIKLKELEINKFKYLVHPFEFELYYNY</sequence>
<dbReference type="InterPro" id="IPR014746">
    <property type="entry name" value="Gln_synth/guanido_kin_cat_dom"/>
</dbReference>
<reference evidence="5" key="1">
    <citation type="submission" date="2023-09" db="EMBL/GenBank/DDBJ databases">
        <title>Genomes of two closely related lineages of the louse Polyplax serrata with different host specificities.</title>
        <authorList>
            <person name="Martinu J."/>
            <person name="Tarabai H."/>
            <person name="Stefka J."/>
            <person name="Hypsa V."/>
        </authorList>
    </citation>
    <scope>NUCLEOTIDE SEQUENCE [LARGE SCALE GENOMIC DNA]</scope>
    <source>
        <strain evidence="5">HR10_N</strain>
    </source>
</reference>
<accession>A0ABZ2H165</accession>
<evidence type="ECO:0000256" key="2">
    <source>
        <dbReference type="PROSITE-ProRule" id="PRU01331"/>
    </source>
</evidence>
<evidence type="ECO:0000313" key="5">
    <source>
        <dbReference type="EMBL" id="WWR11904.1"/>
    </source>
</evidence>
<keyword evidence="6" id="KW-1185">Reference proteome</keyword>
<dbReference type="EMBL" id="CP135136">
    <property type="protein sequence ID" value="WWR11904.1"/>
    <property type="molecule type" value="Genomic_DNA"/>
</dbReference>
<dbReference type="Pfam" id="PF00120">
    <property type="entry name" value="Gln-synt_C"/>
    <property type="match status" value="1"/>
</dbReference>
<dbReference type="PANTHER" id="PTHR43407">
    <property type="entry name" value="GLUTAMINE SYNTHETASE"/>
    <property type="match status" value="1"/>
</dbReference>
<dbReference type="InterPro" id="IPR036651">
    <property type="entry name" value="Gln_synt_N_sf"/>
</dbReference>